<name>Q17Z39_HELAH</name>
<dbReference type="EMBL" id="AM260522">
    <property type="protein sequence ID" value="CAJ99087.1"/>
    <property type="molecule type" value="Genomic_DNA"/>
</dbReference>
<proteinExistence type="predicted"/>
<accession>Q17Z39</accession>
<reference evidence="1 2" key="1">
    <citation type="journal article" date="2006" name="PLoS Genet.">
        <title>Who ate whom? Adaptive Helicobacter genomic changes that accompanied a host jump from early humans to large felines.</title>
        <authorList>
            <person name="Eppinger M."/>
            <person name="Baar C."/>
            <person name="Linz B."/>
            <person name="Raddatz G."/>
            <person name="Lanz C."/>
            <person name="Keller H."/>
            <person name="Morelli G."/>
            <person name="Gressmann H."/>
            <person name="Achtman M."/>
            <person name="Schuster S.C."/>
        </authorList>
    </citation>
    <scope>NUCLEOTIDE SEQUENCE [LARGE SCALE GENOMIC DNA]</scope>
    <source>
        <strain evidence="1 2">Sheeba</strain>
    </source>
</reference>
<dbReference type="eggNOG" id="COG4166">
    <property type="taxonomic scope" value="Bacteria"/>
</dbReference>
<dbReference type="HOGENOM" id="CLU_3270953_0_0_7"/>
<dbReference type="KEGG" id="hac:Hac_0238"/>
<evidence type="ECO:0000313" key="1">
    <source>
        <dbReference type="EMBL" id="CAJ99087.1"/>
    </source>
</evidence>
<gene>
    <name evidence="1" type="primary">oppA fragment 6</name>
    <name evidence="1" type="ordered locus">Hac_0238</name>
</gene>
<protein>
    <submittedName>
        <fullName evidence="1">ABC-type oligopeptide transport system,periplasmic component 6</fullName>
    </submittedName>
</protein>
<keyword evidence="2" id="KW-1185">Reference proteome</keyword>
<dbReference type="AlphaFoldDB" id="Q17Z39"/>
<dbReference type="Proteomes" id="UP000000775">
    <property type="component" value="Chromosome"/>
</dbReference>
<dbReference type="STRING" id="382638.Hac_0238"/>
<evidence type="ECO:0000313" key="2">
    <source>
        <dbReference type="Proteomes" id="UP000000775"/>
    </source>
</evidence>
<organism evidence="1 2">
    <name type="scientific">Helicobacter acinonychis (strain Sheeba)</name>
    <dbReference type="NCBI Taxonomy" id="382638"/>
    <lineage>
        <taxon>Bacteria</taxon>
        <taxon>Pseudomonadati</taxon>
        <taxon>Campylobacterota</taxon>
        <taxon>Epsilonproteobacteria</taxon>
        <taxon>Campylobacterales</taxon>
        <taxon>Helicobacteraceae</taxon>
        <taxon>Helicobacter</taxon>
    </lineage>
</organism>
<sequence>MPHFYLPNYKIATYNYVGMLEIIPSYEFSPYLWWIKKERGL</sequence>